<comment type="caution">
    <text evidence="7">The sequence shown here is derived from an EMBL/GenBank/DDBJ whole genome shotgun (WGS) entry which is preliminary data.</text>
</comment>
<keyword evidence="8" id="KW-1185">Reference proteome</keyword>
<dbReference type="SMART" id="SM00396">
    <property type="entry name" value="ZnF_UBR1"/>
    <property type="match status" value="1"/>
</dbReference>
<dbReference type="OrthoDB" id="5795902at2759"/>
<feature type="compositionally biased region" description="Basic and acidic residues" evidence="5">
    <location>
        <begin position="217"/>
        <end position="240"/>
    </location>
</feature>
<dbReference type="AlphaFoldDB" id="A0A1C7N3P0"/>
<dbReference type="Gene3D" id="3.30.40.10">
    <property type="entry name" value="Zinc/RING finger domain, C3HC4 (zinc finger)"/>
    <property type="match status" value="1"/>
</dbReference>
<gene>
    <name evidence="7" type="primary">mlo2</name>
    <name evidence="7" type="ORF">A0J61_08292</name>
</gene>
<evidence type="ECO:0000256" key="2">
    <source>
        <dbReference type="ARBA" id="ARBA00022771"/>
    </source>
</evidence>
<keyword evidence="2" id="KW-0863">Zinc-finger</keyword>
<evidence type="ECO:0000313" key="7">
    <source>
        <dbReference type="EMBL" id="OBZ83657.1"/>
    </source>
</evidence>
<evidence type="ECO:0000256" key="4">
    <source>
        <dbReference type="PROSITE-ProRule" id="PRU00508"/>
    </source>
</evidence>
<feature type="compositionally biased region" description="Basic and acidic residues" evidence="5">
    <location>
        <begin position="250"/>
        <end position="259"/>
    </location>
</feature>
<evidence type="ECO:0000256" key="1">
    <source>
        <dbReference type="ARBA" id="ARBA00022723"/>
    </source>
</evidence>
<dbReference type="GO" id="GO:0008270">
    <property type="term" value="F:zinc ion binding"/>
    <property type="evidence" value="ECO:0007669"/>
    <property type="project" value="UniProtKB-KW"/>
</dbReference>
<feature type="domain" description="UBR-type" evidence="6">
    <location>
        <begin position="34"/>
        <end position="104"/>
    </location>
</feature>
<keyword evidence="1" id="KW-0479">Metal-binding</keyword>
<dbReference type="InParanoid" id="A0A1C7N3P0"/>
<dbReference type="EMBL" id="LUGH01000625">
    <property type="protein sequence ID" value="OBZ83657.1"/>
    <property type="molecule type" value="Genomic_DNA"/>
</dbReference>
<dbReference type="CDD" id="cd19677">
    <property type="entry name" value="UBR-box_UBR7"/>
    <property type="match status" value="1"/>
</dbReference>
<reference evidence="7 8" key="1">
    <citation type="submission" date="2016-03" db="EMBL/GenBank/DDBJ databases">
        <title>Choanephora cucurbitarum.</title>
        <authorList>
            <person name="Min B."/>
            <person name="Park H."/>
            <person name="Park J.-H."/>
            <person name="Shin H.-D."/>
            <person name="Choi I.-G."/>
        </authorList>
    </citation>
    <scope>NUCLEOTIDE SEQUENCE [LARGE SCALE GENOMIC DNA]</scope>
    <source>
        <strain evidence="7 8">KUS-F28377</strain>
    </source>
</reference>
<dbReference type="SMART" id="SM00249">
    <property type="entry name" value="PHD"/>
    <property type="match status" value="1"/>
</dbReference>
<evidence type="ECO:0000313" key="8">
    <source>
        <dbReference type="Proteomes" id="UP000093000"/>
    </source>
</evidence>
<dbReference type="SUPFAM" id="SSF57903">
    <property type="entry name" value="FYVE/PHD zinc finger"/>
    <property type="match status" value="1"/>
</dbReference>
<dbReference type="InterPro" id="IPR013083">
    <property type="entry name" value="Znf_RING/FYVE/PHD"/>
</dbReference>
<dbReference type="PROSITE" id="PS51157">
    <property type="entry name" value="ZF_UBR"/>
    <property type="match status" value="1"/>
</dbReference>
<dbReference type="InterPro" id="IPR047506">
    <property type="entry name" value="UBR7-like_UBR-box"/>
</dbReference>
<accession>A0A1C7N3P0</accession>
<dbReference type="GO" id="GO:0005737">
    <property type="term" value="C:cytoplasm"/>
    <property type="evidence" value="ECO:0007669"/>
    <property type="project" value="TreeGrafter"/>
</dbReference>
<dbReference type="Pfam" id="PF02207">
    <property type="entry name" value="zf-UBR"/>
    <property type="match status" value="1"/>
</dbReference>
<evidence type="ECO:0000256" key="5">
    <source>
        <dbReference type="SAM" id="MobiDB-lite"/>
    </source>
</evidence>
<organism evidence="7 8">
    <name type="scientific">Choanephora cucurbitarum</name>
    <dbReference type="NCBI Taxonomy" id="101091"/>
    <lineage>
        <taxon>Eukaryota</taxon>
        <taxon>Fungi</taxon>
        <taxon>Fungi incertae sedis</taxon>
        <taxon>Mucoromycota</taxon>
        <taxon>Mucoromycotina</taxon>
        <taxon>Mucoromycetes</taxon>
        <taxon>Mucorales</taxon>
        <taxon>Mucorineae</taxon>
        <taxon>Choanephoraceae</taxon>
        <taxon>Choanephoroideae</taxon>
        <taxon>Choanephora</taxon>
    </lineage>
</organism>
<dbReference type="PANTHER" id="PTHR13513:SF9">
    <property type="entry name" value="E3 UBIQUITIN-PROTEIN LIGASE UBR7-RELATED"/>
    <property type="match status" value="1"/>
</dbReference>
<keyword evidence="3" id="KW-0862">Zinc</keyword>
<feature type="region of interest" description="Disordered" evidence="5">
    <location>
        <begin position="217"/>
        <end position="259"/>
    </location>
</feature>
<dbReference type="InterPro" id="IPR040204">
    <property type="entry name" value="UBR7"/>
</dbReference>
<evidence type="ECO:0000259" key="6">
    <source>
        <dbReference type="PROSITE" id="PS51157"/>
    </source>
</evidence>
<dbReference type="FunCoup" id="A0A1C7N3P0">
    <property type="interactions" value="703"/>
</dbReference>
<dbReference type="Proteomes" id="UP000093000">
    <property type="component" value="Unassembled WGS sequence"/>
</dbReference>
<evidence type="ECO:0000256" key="3">
    <source>
        <dbReference type="ARBA" id="ARBA00022833"/>
    </source>
</evidence>
<dbReference type="STRING" id="101091.A0A1C7N3P0"/>
<sequence>MSSEEEKTLTALDYIEKQEELEREAFSTLPGKFEKCTFPLGYIRQPVYACKTCSVDTVAGICYSCSIACHASHDLLELFPKRHFRCDCGLPDKLNNHPCELTIPAKKIIRTNDSNQYNHNFQGRYCRCDQLYDPEKEEEVMYQCVACEDWFHQRCIGQIPESIDNFECYVCRTCTAKYPFLYHQSDSRFSFGLSKGDQPIHEWFLPEKAKEEDIQVVEKENEEQTEREQEEKVGEKRKLSETAVSVQKRQKTDPDTFPEHDHMELFLQDNWREGLCQCTQCMQAYKAHDVEFLLAEEKTYEPEEDEDTGKSLLDVGMEQLQRIGRVQVLESLMAYQDLAEDIKHYLESFQSSGKTVTKEDIEAFFEKKRHERENK</sequence>
<dbReference type="InterPro" id="IPR011011">
    <property type="entry name" value="Znf_FYVE_PHD"/>
</dbReference>
<dbReference type="InterPro" id="IPR003126">
    <property type="entry name" value="Znf_UBR"/>
</dbReference>
<name>A0A1C7N3P0_9FUNG</name>
<protein>
    <submittedName>
        <fullName evidence="7">Protein mlo2</fullName>
    </submittedName>
</protein>
<feature type="zinc finger region" description="UBR-type" evidence="4">
    <location>
        <begin position="34"/>
        <end position="104"/>
    </location>
</feature>
<dbReference type="PANTHER" id="PTHR13513">
    <property type="entry name" value="E3 UBIQUITIN-PROTEIN LIGASE UBR7"/>
    <property type="match status" value="1"/>
</dbReference>
<proteinExistence type="predicted"/>
<dbReference type="GO" id="GO:0061630">
    <property type="term" value="F:ubiquitin protein ligase activity"/>
    <property type="evidence" value="ECO:0007669"/>
    <property type="project" value="InterPro"/>
</dbReference>
<dbReference type="InterPro" id="IPR001965">
    <property type="entry name" value="Znf_PHD"/>
</dbReference>